<evidence type="ECO:0000313" key="2">
    <source>
        <dbReference type="Proteomes" id="UP001529510"/>
    </source>
</evidence>
<evidence type="ECO:0000313" key="1">
    <source>
        <dbReference type="EMBL" id="KAL0152071.1"/>
    </source>
</evidence>
<gene>
    <name evidence="1" type="ORF">M9458_052625</name>
</gene>
<keyword evidence="2" id="KW-1185">Reference proteome</keyword>
<feature type="non-terminal residue" evidence="1">
    <location>
        <position position="97"/>
    </location>
</feature>
<name>A0ABD0MU37_CIRMR</name>
<reference evidence="1 2" key="1">
    <citation type="submission" date="2024-05" db="EMBL/GenBank/DDBJ databases">
        <title>Genome sequencing and assembly of Indian major carp, Cirrhinus mrigala (Hamilton, 1822).</title>
        <authorList>
            <person name="Mohindra V."/>
            <person name="Chowdhury L.M."/>
            <person name="Lal K."/>
            <person name="Jena J.K."/>
        </authorList>
    </citation>
    <scope>NUCLEOTIDE SEQUENCE [LARGE SCALE GENOMIC DNA]</scope>
    <source>
        <strain evidence="1">CM1030</strain>
        <tissue evidence="1">Blood</tissue>
    </source>
</reference>
<dbReference type="AlphaFoldDB" id="A0ABD0MU37"/>
<accession>A0ABD0MU37</accession>
<comment type="caution">
    <text evidence="1">The sequence shown here is derived from an EMBL/GenBank/DDBJ whole genome shotgun (WGS) entry which is preliminary data.</text>
</comment>
<dbReference type="Proteomes" id="UP001529510">
    <property type="component" value="Unassembled WGS sequence"/>
</dbReference>
<feature type="non-terminal residue" evidence="1">
    <location>
        <position position="1"/>
    </location>
</feature>
<proteinExistence type="predicted"/>
<dbReference type="EMBL" id="JAMKFB020000193">
    <property type="protein sequence ID" value="KAL0152071.1"/>
    <property type="molecule type" value="Genomic_DNA"/>
</dbReference>
<protein>
    <submittedName>
        <fullName evidence="1">Uncharacterized protein</fullName>
    </submittedName>
</protein>
<sequence>KKVTGLVAGDARELDLELSNADESAVDSDCESSDFVGSASQKRSVRSAYTLDKIKKFLQTTKFMKGVNVEDYFPDRELFINSTKALMKEAGAFTEQE</sequence>
<organism evidence="1 2">
    <name type="scientific">Cirrhinus mrigala</name>
    <name type="common">Mrigala</name>
    <dbReference type="NCBI Taxonomy" id="683832"/>
    <lineage>
        <taxon>Eukaryota</taxon>
        <taxon>Metazoa</taxon>
        <taxon>Chordata</taxon>
        <taxon>Craniata</taxon>
        <taxon>Vertebrata</taxon>
        <taxon>Euteleostomi</taxon>
        <taxon>Actinopterygii</taxon>
        <taxon>Neopterygii</taxon>
        <taxon>Teleostei</taxon>
        <taxon>Ostariophysi</taxon>
        <taxon>Cypriniformes</taxon>
        <taxon>Cyprinidae</taxon>
        <taxon>Labeoninae</taxon>
        <taxon>Labeonini</taxon>
        <taxon>Cirrhinus</taxon>
    </lineage>
</organism>